<gene>
    <name evidence="3" type="ORF">QYE76_051486</name>
</gene>
<name>A0AAD8SRY9_LOLMU</name>
<reference evidence="3" key="1">
    <citation type="submission" date="2023-07" db="EMBL/GenBank/DDBJ databases">
        <title>A chromosome-level genome assembly of Lolium multiflorum.</title>
        <authorList>
            <person name="Chen Y."/>
            <person name="Copetti D."/>
            <person name="Kolliker R."/>
            <person name="Studer B."/>
        </authorList>
    </citation>
    <scope>NUCLEOTIDE SEQUENCE</scope>
    <source>
        <strain evidence="3">02402/16</strain>
        <tissue evidence="3">Leaf</tissue>
    </source>
</reference>
<evidence type="ECO:0000313" key="4">
    <source>
        <dbReference type="Proteomes" id="UP001231189"/>
    </source>
</evidence>
<dbReference type="AlphaFoldDB" id="A0AAD8SRY9"/>
<accession>A0AAD8SRY9</accession>
<feature type="region of interest" description="Disordered" evidence="2">
    <location>
        <begin position="1"/>
        <end position="31"/>
    </location>
</feature>
<feature type="coiled-coil region" evidence="1">
    <location>
        <begin position="75"/>
        <end position="136"/>
    </location>
</feature>
<evidence type="ECO:0000256" key="2">
    <source>
        <dbReference type="SAM" id="MobiDB-lite"/>
    </source>
</evidence>
<organism evidence="3 4">
    <name type="scientific">Lolium multiflorum</name>
    <name type="common">Italian ryegrass</name>
    <name type="synonym">Lolium perenne subsp. multiflorum</name>
    <dbReference type="NCBI Taxonomy" id="4521"/>
    <lineage>
        <taxon>Eukaryota</taxon>
        <taxon>Viridiplantae</taxon>
        <taxon>Streptophyta</taxon>
        <taxon>Embryophyta</taxon>
        <taxon>Tracheophyta</taxon>
        <taxon>Spermatophyta</taxon>
        <taxon>Magnoliopsida</taxon>
        <taxon>Liliopsida</taxon>
        <taxon>Poales</taxon>
        <taxon>Poaceae</taxon>
        <taxon>BOP clade</taxon>
        <taxon>Pooideae</taxon>
        <taxon>Poodae</taxon>
        <taxon>Poeae</taxon>
        <taxon>Poeae Chloroplast Group 2 (Poeae type)</taxon>
        <taxon>Loliodinae</taxon>
        <taxon>Loliinae</taxon>
        <taxon>Lolium</taxon>
    </lineage>
</organism>
<comment type="caution">
    <text evidence="3">The sequence shown here is derived from an EMBL/GenBank/DDBJ whole genome shotgun (WGS) entry which is preliminary data.</text>
</comment>
<protein>
    <submittedName>
        <fullName evidence="3">Uncharacterized protein</fullName>
    </submittedName>
</protein>
<dbReference type="Proteomes" id="UP001231189">
    <property type="component" value="Unassembled WGS sequence"/>
</dbReference>
<evidence type="ECO:0000313" key="3">
    <source>
        <dbReference type="EMBL" id="KAK1663327.1"/>
    </source>
</evidence>
<dbReference type="EMBL" id="JAUUTY010000003">
    <property type="protein sequence ID" value="KAK1663327.1"/>
    <property type="molecule type" value="Genomic_DNA"/>
</dbReference>
<keyword evidence="4" id="KW-1185">Reference proteome</keyword>
<sequence>MSAPAHGATETSAPARSPRALKKKKARTGTSGKEEIIAGSLLTPIIDDPVMKAMVNIGSHFIGFRNEAGSLRERATGLEKKLKASGKARKKAEKEAGGVEDLRERLHAAEKEATGVEDLRKRLHVAKNSLSERETEISRREANIIARFEICFSSSEEKIGEHYTRNQELDEDCLLDTLTVLELNCGLVHDCLKAARTTLEHIFLHFFPKTKLPSRFDQLARHFNGQDDPALAHRQAILKIGVEGTIAPVTASGEKVDWAKVEAVRGLKSETWRSLIKDATFFSRKLISILDPRSSASIAQTEVK</sequence>
<proteinExistence type="predicted"/>
<evidence type="ECO:0000256" key="1">
    <source>
        <dbReference type="SAM" id="Coils"/>
    </source>
</evidence>
<keyword evidence="1" id="KW-0175">Coiled coil</keyword>